<evidence type="ECO:0000313" key="5">
    <source>
        <dbReference type="Proteomes" id="UP000252008"/>
    </source>
</evidence>
<protein>
    <recommendedName>
        <fullName evidence="3">ARB-07466-like C-terminal domain-containing protein</fullName>
    </recommendedName>
</protein>
<feature type="signal peptide" evidence="2">
    <location>
        <begin position="1"/>
        <end position="28"/>
    </location>
</feature>
<evidence type="ECO:0000259" key="3">
    <source>
        <dbReference type="Pfam" id="PF26571"/>
    </source>
</evidence>
<keyword evidence="2" id="KW-0732">Signal</keyword>
<evidence type="ECO:0000313" key="4">
    <source>
        <dbReference type="EMBL" id="SRX79429.1"/>
    </source>
</evidence>
<dbReference type="Pfam" id="PF26571">
    <property type="entry name" value="VldE"/>
    <property type="match status" value="1"/>
</dbReference>
<evidence type="ECO:0000256" key="2">
    <source>
        <dbReference type="SAM" id="SignalP"/>
    </source>
</evidence>
<keyword evidence="1" id="KW-0175">Coiled coil</keyword>
<feature type="domain" description="ARB-07466-like C-terminal" evidence="3">
    <location>
        <begin position="262"/>
        <end position="351"/>
    </location>
</feature>
<feature type="chain" id="PRO_5016812383" description="ARB-07466-like C-terminal domain-containing protein" evidence="2">
    <location>
        <begin position="29"/>
        <end position="368"/>
    </location>
</feature>
<name>A0A375YEC4_MYCPF</name>
<reference evidence="4 5" key="1">
    <citation type="submission" date="2018-05" db="EMBL/GenBank/DDBJ databases">
        <authorList>
            <consortium name="IHU Genomes"/>
        </authorList>
    </citation>
    <scope>NUCLEOTIDE SEQUENCE [LARGE SCALE GENOMIC DNA]</scope>
    <source>
        <strain evidence="4 5">P7335</strain>
    </source>
</reference>
<dbReference type="AlphaFoldDB" id="A0A375YEC4"/>
<evidence type="ECO:0000256" key="1">
    <source>
        <dbReference type="SAM" id="Coils"/>
    </source>
</evidence>
<proteinExistence type="predicted"/>
<dbReference type="STRING" id="39692.BST38_12230"/>
<accession>A0A375YEC4</accession>
<sequence length="368" mass="38028">MRYALKRTTCGFATAVLVAAMAVGGAIADPAADALARLNELSQQAVQSRQALTTAQYDAEVKFAEQAAAAERHRADQAALDAATADVAALQGAVDRVAAMDYMSGSRTEFAALLTAASPQKLIDQLAMQRTLGTRIADQMRAFRSARERAAGAAQASEKSAADASAAAEAAAAIRAELQAKLAELLQQIAAAEAQYAALTPQQQAIVDAAPPPVALPPAAPPPPVPPIEALPAIPPGDVAPPPAAPIPDVPEALPMGVAVEAGLQPNAILAARAVSQQFPQIANIGGVRPDSKPWHPSGLAIDIMIPNHGSPEGIALGDQIMAYALANAARFGLQDVIWRGTYYTPAGPQATGYGHYDHVHLTVTPRR</sequence>
<feature type="coiled-coil region" evidence="1">
    <location>
        <begin position="168"/>
        <end position="195"/>
    </location>
</feature>
<dbReference type="InterPro" id="IPR058593">
    <property type="entry name" value="ARB_07466-like_C"/>
</dbReference>
<gene>
    <name evidence="4" type="ORF">MPP7335_01166</name>
</gene>
<dbReference type="EMBL" id="UEGS01000001">
    <property type="protein sequence ID" value="SRX79429.1"/>
    <property type="molecule type" value="Genomic_DNA"/>
</dbReference>
<keyword evidence="5" id="KW-1185">Reference proteome</keyword>
<organism evidence="4 5">
    <name type="scientific">Mycolicibacterium parafortuitum</name>
    <name type="common">Mycobacterium parafortuitum</name>
    <dbReference type="NCBI Taxonomy" id="39692"/>
    <lineage>
        <taxon>Bacteria</taxon>
        <taxon>Bacillati</taxon>
        <taxon>Actinomycetota</taxon>
        <taxon>Actinomycetes</taxon>
        <taxon>Mycobacteriales</taxon>
        <taxon>Mycobacteriaceae</taxon>
        <taxon>Mycolicibacterium</taxon>
    </lineage>
</organism>
<dbReference type="Proteomes" id="UP000252008">
    <property type="component" value="Unassembled WGS sequence"/>
</dbReference>